<evidence type="ECO:0000259" key="2">
    <source>
        <dbReference type="SMART" id="SM00960"/>
    </source>
</evidence>
<evidence type="ECO:0000313" key="4">
    <source>
        <dbReference type="Proteomes" id="UP000654075"/>
    </source>
</evidence>
<dbReference type="Proteomes" id="UP000654075">
    <property type="component" value="Unassembled WGS sequence"/>
</dbReference>
<dbReference type="Gene3D" id="3.30.450.30">
    <property type="entry name" value="Dynein light chain 2a, cytoplasmic"/>
    <property type="match status" value="1"/>
</dbReference>
<proteinExistence type="inferred from homology"/>
<dbReference type="Pfam" id="PF03259">
    <property type="entry name" value="Robl_LC7"/>
    <property type="match status" value="1"/>
</dbReference>
<dbReference type="OrthoDB" id="9985637at2759"/>
<gene>
    <name evidence="3" type="ORF">PGLA1383_LOCUS56866</name>
</gene>
<dbReference type="PANTHER" id="PTHR10779">
    <property type="entry name" value="DYNEIN LIGHT CHAIN ROADBLOCK"/>
    <property type="match status" value="1"/>
</dbReference>
<comment type="similarity">
    <text evidence="1">Belongs to the GAMAD family.</text>
</comment>
<sequence length="293" mass="33080">MDEMEGMMQCLLTYQCASMCCSQVPQMPSVHHVEKVSKIPKYIEKVVEVPVYKYVEKIVGVPLYNYVEHVVDAPIYKHAGKMVEKDSNKDMDAEERDSIVAQEIVDPPLCRLCRGNGHIKCRRCFHTERRVACMGPEVAFDSLILKTTQVFDIADKPVPPNPAPDSRITISFNAGVKMLNQMCFALSFENIVFRSEVEETLNRIKTHKGVSGIIIVNSEGVPIRSSLDSRQTLQYSALISQLAAKARSVVRDLDPQNDLTFLRIRSKKHEIMVAPDRDYILIVIQDPNADQGN</sequence>
<organism evidence="3 4">
    <name type="scientific">Polarella glacialis</name>
    <name type="common">Dinoflagellate</name>
    <dbReference type="NCBI Taxonomy" id="89957"/>
    <lineage>
        <taxon>Eukaryota</taxon>
        <taxon>Sar</taxon>
        <taxon>Alveolata</taxon>
        <taxon>Dinophyceae</taxon>
        <taxon>Suessiales</taxon>
        <taxon>Suessiaceae</taxon>
        <taxon>Polarella</taxon>
    </lineage>
</organism>
<keyword evidence="4" id="KW-1185">Reference proteome</keyword>
<reference evidence="3" key="1">
    <citation type="submission" date="2021-02" db="EMBL/GenBank/DDBJ databases">
        <authorList>
            <person name="Dougan E. K."/>
            <person name="Rhodes N."/>
            <person name="Thang M."/>
            <person name="Chan C."/>
        </authorList>
    </citation>
    <scope>NUCLEOTIDE SEQUENCE</scope>
</reference>
<accession>A0A813HU15</accession>
<name>A0A813HU15_POLGL</name>
<dbReference type="Pfam" id="PF12314">
    <property type="entry name" value="IMCp"/>
    <property type="match status" value="1"/>
</dbReference>
<evidence type="ECO:0000313" key="3">
    <source>
        <dbReference type="EMBL" id="CAE8642364.1"/>
    </source>
</evidence>
<dbReference type="AlphaFoldDB" id="A0A813HU15"/>
<feature type="domain" description="Roadblock/LAMTOR2" evidence="2">
    <location>
        <begin position="197"/>
        <end position="285"/>
    </location>
</feature>
<evidence type="ECO:0000256" key="1">
    <source>
        <dbReference type="ARBA" id="ARBA00007191"/>
    </source>
</evidence>
<dbReference type="InterPro" id="IPR004942">
    <property type="entry name" value="Roadblock/LAMTOR2_dom"/>
</dbReference>
<dbReference type="InterPro" id="IPR022086">
    <property type="entry name" value="IMCp"/>
</dbReference>
<dbReference type="SUPFAM" id="SSF103196">
    <property type="entry name" value="Roadblock/LC7 domain"/>
    <property type="match status" value="1"/>
</dbReference>
<dbReference type="SMART" id="SM00960">
    <property type="entry name" value="Robl_LC7"/>
    <property type="match status" value="1"/>
</dbReference>
<dbReference type="EMBL" id="CAJNNV010033153">
    <property type="protein sequence ID" value="CAE8642364.1"/>
    <property type="molecule type" value="Genomic_DNA"/>
</dbReference>
<dbReference type="FunFam" id="3.30.450.30:FF:000029">
    <property type="entry name" value="Dynein light chain roadblock"/>
    <property type="match status" value="1"/>
</dbReference>
<protein>
    <recommendedName>
        <fullName evidence="2">Roadblock/LAMTOR2 domain-containing protein</fullName>
    </recommendedName>
</protein>
<comment type="caution">
    <text evidence="3">The sequence shown here is derived from an EMBL/GenBank/DDBJ whole genome shotgun (WGS) entry which is preliminary data.</text>
</comment>